<feature type="compositionally biased region" description="Low complexity" evidence="1">
    <location>
        <begin position="45"/>
        <end position="61"/>
    </location>
</feature>
<reference evidence="2 3" key="1">
    <citation type="journal article" date="2008" name="Nature">
        <title>The genome of Laccaria bicolor provides insights into mycorrhizal symbiosis.</title>
        <authorList>
            <person name="Martin F."/>
            <person name="Aerts A."/>
            <person name="Ahren D."/>
            <person name="Brun A."/>
            <person name="Danchin E.G.J."/>
            <person name="Duchaussoy F."/>
            <person name="Gibon J."/>
            <person name="Kohler A."/>
            <person name="Lindquist E."/>
            <person name="Pereda V."/>
            <person name="Salamov A."/>
            <person name="Shapiro H.J."/>
            <person name="Wuyts J."/>
            <person name="Blaudez D."/>
            <person name="Buee M."/>
            <person name="Brokstein P."/>
            <person name="Canbaeck B."/>
            <person name="Cohen D."/>
            <person name="Courty P.E."/>
            <person name="Coutinho P.M."/>
            <person name="Delaruelle C."/>
            <person name="Detter J.C."/>
            <person name="Deveau A."/>
            <person name="DiFazio S."/>
            <person name="Duplessis S."/>
            <person name="Fraissinet-Tachet L."/>
            <person name="Lucic E."/>
            <person name="Frey-Klett P."/>
            <person name="Fourrey C."/>
            <person name="Feussner I."/>
            <person name="Gay G."/>
            <person name="Grimwood J."/>
            <person name="Hoegger P.J."/>
            <person name="Jain P."/>
            <person name="Kilaru S."/>
            <person name="Labbe J."/>
            <person name="Lin Y.C."/>
            <person name="Legue V."/>
            <person name="Le Tacon F."/>
            <person name="Marmeisse R."/>
            <person name="Melayah D."/>
            <person name="Montanini B."/>
            <person name="Muratet M."/>
            <person name="Nehls U."/>
            <person name="Niculita-Hirzel H."/>
            <person name="Oudot-Le Secq M.P."/>
            <person name="Peter M."/>
            <person name="Quesneville H."/>
            <person name="Rajashekar B."/>
            <person name="Reich M."/>
            <person name="Rouhier N."/>
            <person name="Schmutz J."/>
            <person name="Yin T."/>
            <person name="Chalot M."/>
            <person name="Henrissat B."/>
            <person name="Kuees U."/>
            <person name="Lucas S."/>
            <person name="Van de Peer Y."/>
            <person name="Podila G.K."/>
            <person name="Polle A."/>
            <person name="Pukkila P.J."/>
            <person name="Richardson P.M."/>
            <person name="Rouze P."/>
            <person name="Sanders I.R."/>
            <person name="Stajich J.E."/>
            <person name="Tunlid A."/>
            <person name="Tuskan G."/>
            <person name="Grigoriev I.V."/>
        </authorList>
    </citation>
    <scope>NUCLEOTIDE SEQUENCE [LARGE SCALE GENOMIC DNA]</scope>
    <source>
        <strain evidence="3">S238N-H82 / ATCC MYA-4686</strain>
    </source>
</reference>
<dbReference type="RefSeq" id="XP_001881571.1">
    <property type="nucleotide sequence ID" value="XM_001881536.1"/>
</dbReference>
<keyword evidence="3" id="KW-1185">Reference proteome</keyword>
<sequence>MKKGKEREKELKEEALDQFFRAIAGRDTEQLMFIAQPVESGSHIPIVGPPSESGGPSYGQSYLGSIPITNGNGRS</sequence>
<dbReference type="HOGENOM" id="CLU_2671481_0_0_1"/>
<dbReference type="EMBL" id="DS547103">
    <property type="protein sequence ID" value="EDR07782.1"/>
    <property type="molecule type" value="Genomic_DNA"/>
</dbReference>
<dbReference type="AlphaFoldDB" id="B0DBV6"/>
<feature type="region of interest" description="Disordered" evidence="1">
    <location>
        <begin position="44"/>
        <end position="75"/>
    </location>
</feature>
<evidence type="ECO:0000313" key="3">
    <source>
        <dbReference type="Proteomes" id="UP000001194"/>
    </source>
</evidence>
<accession>B0DBV6</accession>
<gene>
    <name evidence="2" type="ORF">LACBIDRAFT_297938</name>
</gene>
<protein>
    <submittedName>
        <fullName evidence="2">Predicted protein</fullName>
    </submittedName>
</protein>
<evidence type="ECO:0000256" key="1">
    <source>
        <dbReference type="SAM" id="MobiDB-lite"/>
    </source>
</evidence>
<dbReference type="Proteomes" id="UP000001194">
    <property type="component" value="Unassembled WGS sequence"/>
</dbReference>
<organism evidence="3">
    <name type="scientific">Laccaria bicolor (strain S238N-H82 / ATCC MYA-4686)</name>
    <name type="common">Bicoloured deceiver</name>
    <name type="synonym">Laccaria laccata var. bicolor</name>
    <dbReference type="NCBI Taxonomy" id="486041"/>
    <lineage>
        <taxon>Eukaryota</taxon>
        <taxon>Fungi</taxon>
        <taxon>Dikarya</taxon>
        <taxon>Basidiomycota</taxon>
        <taxon>Agaricomycotina</taxon>
        <taxon>Agaricomycetes</taxon>
        <taxon>Agaricomycetidae</taxon>
        <taxon>Agaricales</taxon>
        <taxon>Agaricineae</taxon>
        <taxon>Hydnangiaceae</taxon>
        <taxon>Laccaria</taxon>
    </lineage>
</organism>
<proteinExistence type="predicted"/>
<dbReference type="InParanoid" id="B0DBV6"/>
<evidence type="ECO:0000313" key="2">
    <source>
        <dbReference type="EMBL" id="EDR07782.1"/>
    </source>
</evidence>
<dbReference type="KEGG" id="lbc:LACBIDRAFT_297938"/>
<dbReference type="GeneID" id="6077148"/>
<name>B0DBV6_LACBS</name>